<dbReference type="Pfam" id="PF02655">
    <property type="entry name" value="ATP-grasp_3"/>
    <property type="match status" value="1"/>
</dbReference>
<dbReference type="GO" id="GO:0046872">
    <property type="term" value="F:metal ion binding"/>
    <property type="evidence" value="ECO:0007669"/>
    <property type="project" value="InterPro"/>
</dbReference>
<evidence type="ECO:0000313" key="6">
    <source>
        <dbReference type="EMBL" id="GIH04834.1"/>
    </source>
</evidence>
<dbReference type="AlphaFoldDB" id="A0A8J3Q7G2"/>
<comment type="caution">
    <text evidence="6">The sequence shown here is derived from an EMBL/GenBank/DDBJ whole genome shotgun (WGS) entry which is preliminary data.</text>
</comment>
<dbReference type="GO" id="GO:0016874">
    <property type="term" value="F:ligase activity"/>
    <property type="evidence" value="ECO:0007669"/>
    <property type="project" value="UniProtKB-KW"/>
</dbReference>
<dbReference type="GO" id="GO:0005524">
    <property type="term" value="F:ATP binding"/>
    <property type="evidence" value="ECO:0007669"/>
    <property type="project" value="UniProtKB-UniRule"/>
</dbReference>
<dbReference type="Gene3D" id="3.30.1490.20">
    <property type="entry name" value="ATP-grasp fold, A domain"/>
    <property type="match status" value="1"/>
</dbReference>
<dbReference type="PROSITE" id="PS50975">
    <property type="entry name" value="ATP_GRASP"/>
    <property type="match status" value="1"/>
</dbReference>
<protein>
    <recommendedName>
        <fullName evidence="5">ATP-grasp domain-containing protein</fullName>
    </recommendedName>
</protein>
<dbReference type="PANTHER" id="PTHR43055:SF1">
    <property type="entry name" value="FORMATE-DEPENDENT PHOSPHORIBOSYLGLYCINAMIDE FORMYLTRANSFERASE"/>
    <property type="match status" value="1"/>
</dbReference>
<dbReference type="InterPro" id="IPR003806">
    <property type="entry name" value="ATP-grasp_PylC-type"/>
</dbReference>
<evidence type="ECO:0000259" key="5">
    <source>
        <dbReference type="PROSITE" id="PS50975"/>
    </source>
</evidence>
<dbReference type="Proteomes" id="UP000612899">
    <property type="component" value="Unassembled WGS sequence"/>
</dbReference>
<name>A0A8J3Q7G2_9ACTN</name>
<dbReference type="InterPro" id="IPR011761">
    <property type="entry name" value="ATP-grasp"/>
</dbReference>
<evidence type="ECO:0000256" key="3">
    <source>
        <dbReference type="ARBA" id="ARBA00022840"/>
    </source>
</evidence>
<feature type="domain" description="ATP-grasp" evidence="5">
    <location>
        <begin position="128"/>
        <end position="328"/>
    </location>
</feature>
<evidence type="ECO:0000256" key="1">
    <source>
        <dbReference type="ARBA" id="ARBA00022598"/>
    </source>
</evidence>
<reference evidence="6" key="1">
    <citation type="submission" date="2021-01" db="EMBL/GenBank/DDBJ databases">
        <title>Whole genome shotgun sequence of Rhizocola hellebori NBRC 109834.</title>
        <authorList>
            <person name="Komaki H."/>
            <person name="Tamura T."/>
        </authorList>
    </citation>
    <scope>NUCLEOTIDE SEQUENCE</scope>
    <source>
        <strain evidence="6">NBRC 109834</strain>
    </source>
</reference>
<dbReference type="SUPFAM" id="SSF56059">
    <property type="entry name" value="Glutathione synthetase ATP-binding domain-like"/>
    <property type="match status" value="1"/>
</dbReference>
<dbReference type="GO" id="GO:0005829">
    <property type="term" value="C:cytosol"/>
    <property type="evidence" value="ECO:0007669"/>
    <property type="project" value="TreeGrafter"/>
</dbReference>
<gene>
    <name evidence="6" type="ORF">Rhe02_29010</name>
</gene>
<organism evidence="6 7">
    <name type="scientific">Rhizocola hellebori</name>
    <dbReference type="NCBI Taxonomy" id="1392758"/>
    <lineage>
        <taxon>Bacteria</taxon>
        <taxon>Bacillati</taxon>
        <taxon>Actinomycetota</taxon>
        <taxon>Actinomycetes</taxon>
        <taxon>Micromonosporales</taxon>
        <taxon>Micromonosporaceae</taxon>
        <taxon>Rhizocola</taxon>
    </lineage>
</organism>
<dbReference type="Gene3D" id="3.30.470.20">
    <property type="entry name" value="ATP-grasp fold, B domain"/>
    <property type="match status" value="1"/>
</dbReference>
<evidence type="ECO:0000256" key="4">
    <source>
        <dbReference type="PROSITE-ProRule" id="PRU00409"/>
    </source>
</evidence>
<dbReference type="InterPro" id="IPR013815">
    <property type="entry name" value="ATP_grasp_subdomain_1"/>
</dbReference>
<keyword evidence="1" id="KW-0436">Ligase</keyword>
<keyword evidence="2 4" id="KW-0547">Nucleotide-binding</keyword>
<evidence type="ECO:0000256" key="2">
    <source>
        <dbReference type="ARBA" id="ARBA00022741"/>
    </source>
</evidence>
<sequence>MSWQLEDYRLVTASAYPGMMAPLTDHPSCVCVLSGDSGGGSVAAPTLSLEELDGVRRRWRFGDVARLADFVPKVLAGSAPDDRPMLLVPPRSSAAWQAAALAWPGRVQVVGTDRPRVRAIAEDKVYVREQLERLGVPVPQAVVVAADQIDFREHARLLDLPFVLQAPEGAGGQGTYLIHAKEDLYEAITRHPHVERWLASRYCGDITINVAGVVHRDGVQLFPASVQSSGIASVGSGFGAYCGSDFGAATTIAAAVLQQAHHHAGQIGQWLREEGHLGLFGADIAVSGDHLAFLEVNPRIQGSSWLLSRAQRELRRKPCLEQHVQALLGQPLADPGPEPVAVGGSHLLVRWTGPQGIVRSVATQSVAADVAITAAPRLGTVLMPGAIVARLESPHSLAAPDGRSLLPETESRLRSFLASVELAGSAGGQDN</sequence>
<evidence type="ECO:0000313" key="7">
    <source>
        <dbReference type="Proteomes" id="UP000612899"/>
    </source>
</evidence>
<accession>A0A8J3Q7G2</accession>
<dbReference type="EMBL" id="BONY01000015">
    <property type="protein sequence ID" value="GIH04834.1"/>
    <property type="molecule type" value="Genomic_DNA"/>
</dbReference>
<dbReference type="RefSeq" id="WP_203908711.1">
    <property type="nucleotide sequence ID" value="NZ_BONY01000015.1"/>
</dbReference>
<proteinExistence type="predicted"/>
<keyword evidence="7" id="KW-1185">Reference proteome</keyword>
<keyword evidence="3 4" id="KW-0067">ATP-binding</keyword>
<dbReference type="PANTHER" id="PTHR43055">
    <property type="entry name" value="FORMATE-DEPENDENT PHOSPHORIBOSYLGLYCINAMIDE FORMYLTRANSFERASE"/>
    <property type="match status" value="1"/>
</dbReference>